<proteinExistence type="inferred from homology"/>
<evidence type="ECO:0000256" key="5">
    <source>
        <dbReference type="ARBA" id="ARBA00022723"/>
    </source>
</evidence>
<dbReference type="RefSeq" id="WP_183674519.1">
    <property type="nucleotide sequence ID" value="NZ_CBCRYX010000005.1"/>
</dbReference>
<dbReference type="PANTHER" id="PTHR32057:SF14">
    <property type="entry name" value="PROTEIN ADENYLYLTRANSFERASE SELO, MITOCHONDRIAL"/>
    <property type="match status" value="1"/>
</dbReference>
<comment type="cofactor">
    <cofactor evidence="1">
        <name>Mg(2+)</name>
        <dbReference type="ChEBI" id="CHEBI:18420"/>
    </cofactor>
</comment>
<name>A0A9Q2D0A2_9STAP</name>
<evidence type="ECO:0000256" key="4">
    <source>
        <dbReference type="ARBA" id="ARBA00022695"/>
    </source>
</evidence>
<sequence>MYSYTYLNNSEVFYEEHSPVNYEYKERLFNVPLGRKFNFNNASDIFKNQRTPFSQSYFGHQFGSPVILGDGRQIILGEALLDNSYVDIAVKGSGPTKYSRGGDGLLPLNAAIKEYIYSEFLYNINIPTTRSLALLETTEIAEREADKIAALLIRVANSHLRVGTIQFGKIAGEPYLKEIIDYSINRHYSYLSELENNVKYKKFFEMVVRKQAELVAMWQSAGFVHGVMNTDNVTIDGSTIDFGPCAFIETYDQNAVFSQIDQQGRYRFSNQAKIMHWNLSKLGEAMITLFSDDEKEAVEIAQSVLDEFPLIYNRKWFMLMGEKIGVEQIDYNSETDQKMIIEFLKEIETRQLDYTNTFRQLALGRLDFTPNYGDHSVNFDLMKKKNPSFVPRHHTVLNAIEEALNGDYNKVHEMLKACTKPFNDNVPEYLKESKGNNFYTTCGT</sequence>
<keyword evidence="6" id="KW-0547">Nucleotide-binding</keyword>
<dbReference type="AlphaFoldDB" id="A0A9Q2D0A2"/>
<evidence type="ECO:0000313" key="9">
    <source>
        <dbReference type="EMBL" id="MBB5176296.1"/>
    </source>
</evidence>
<gene>
    <name evidence="9" type="ORF">HNQ45_001183</name>
</gene>
<evidence type="ECO:0000256" key="3">
    <source>
        <dbReference type="ARBA" id="ARBA00022679"/>
    </source>
</evidence>
<evidence type="ECO:0000313" key="10">
    <source>
        <dbReference type="Proteomes" id="UP000579136"/>
    </source>
</evidence>
<accession>A0A9Q2D0A2</accession>
<comment type="caution">
    <text evidence="9">The sequence shown here is derived from an EMBL/GenBank/DDBJ whole genome shotgun (WGS) entry which is preliminary data.</text>
</comment>
<dbReference type="PANTHER" id="PTHR32057">
    <property type="entry name" value="PROTEIN ADENYLYLTRANSFERASE SELO, MITOCHONDRIAL"/>
    <property type="match status" value="1"/>
</dbReference>
<protein>
    <submittedName>
        <fullName evidence="9">Uncharacterized protein YdiU (UPF0061 family)</fullName>
    </submittedName>
</protein>
<evidence type="ECO:0000256" key="1">
    <source>
        <dbReference type="ARBA" id="ARBA00001946"/>
    </source>
</evidence>
<keyword evidence="3" id="KW-0808">Transferase</keyword>
<comment type="similarity">
    <text evidence="2">Belongs to the SELO family.</text>
</comment>
<dbReference type="GO" id="GO:0070733">
    <property type="term" value="F:AMPylase activity"/>
    <property type="evidence" value="ECO:0007669"/>
    <property type="project" value="TreeGrafter"/>
</dbReference>
<keyword evidence="5" id="KW-0479">Metal-binding</keyword>
<keyword evidence="4" id="KW-0548">Nucleotidyltransferase</keyword>
<dbReference type="Pfam" id="PF02696">
    <property type="entry name" value="SelO"/>
    <property type="match status" value="1"/>
</dbReference>
<dbReference type="InterPro" id="IPR003846">
    <property type="entry name" value="SelO"/>
</dbReference>
<evidence type="ECO:0000256" key="7">
    <source>
        <dbReference type="ARBA" id="ARBA00022840"/>
    </source>
</evidence>
<keyword evidence="7" id="KW-0067">ATP-binding</keyword>
<dbReference type="GO" id="GO:0005524">
    <property type="term" value="F:ATP binding"/>
    <property type="evidence" value="ECO:0007669"/>
    <property type="project" value="UniProtKB-KW"/>
</dbReference>
<evidence type="ECO:0000256" key="6">
    <source>
        <dbReference type="ARBA" id="ARBA00022741"/>
    </source>
</evidence>
<keyword evidence="10" id="KW-1185">Reference proteome</keyword>
<keyword evidence="8" id="KW-0460">Magnesium</keyword>
<reference evidence="9 10" key="1">
    <citation type="submission" date="2020-08" db="EMBL/GenBank/DDBJ databases">
        <title>Genomic Encyclopedia of Type Strains, Phase IV (KMG-IV): sequencing the most valuable type-strain genomes for metagenomic binning, comparative biology and taxonomic classification.</title>
        <authorList>
            <person name="Goeker M."/>
        </authorList>
    </citation>
    <scope>NUCLEOTIDE SEQUENCE [LARGE SCALE GENOMIC DNA]</scope>
    <source>
        <strain evidence="9 10">DSM 19163</strain>
    </source>
</reference>
<dbReference type="EMBL" id="JACHHF010000006">
    <property type="protein sequence ID" value="MBB5176296.1"/>
    <property type="molecule type" value="Genomic_DNA"/>
</dbReference>
<evidence type="ECO:0000256" key="2">
    <source>
        <dbReference type="ARBA" id="ARBA00009747"/>
    </source>
</evidence>
<dbReference type="Proteomes" id="UP000579136">
    <property type="component" value="Unassembled WGS sequence"/>
</dbReference>
<dbReference type="GO" id="GO:0046872">
    <property type="term" value="F:metal ion binding"/>
    <property type="evidence" value="ECO:0007669"/>
    <property type="project" value="UniProtKB-KW"/>
</dbReference>
<organism evidence="9 10">
    <name type="scientific">Nosocomiicoccus ampullae</name>
    <dbReference type="NCBI Taxonomy" id="489910"/>
    <lineage>
        <taxon>Bacteria</taxon>
        <taxon>Bacillati</taxon>
        <taxon>Bacillota</taxon>
        <taxon>Bacilli</taxon>
        <taxon>Bacillales</taxon>
        <taxon>Staphylococcaceae</taxon>
        <taxon>Nosocomiicoccus</taxon>
    </lineage>
</organism>
<evidence type="ECO:0000256" key="8">
    <source>
        <dbReference type="ARBA" id="ARBA00022842"/>
    </source>
</evidence>